<gene>
    <name evidence="2" type="ORF">Ato02nite_023460</name>
</gene>
<evidence type="ECO:0008006" key="4">
    <source>
        <dbReference type="Google" id="ProtNLM"/>
    </source>
</evidence>
<sequence length="441" mass="47260">MRKVRFILAALSAGIMAAAVSPVAAQAAESPTVVSAHSDYDNDAYDTLVVSARSGSDITAITAHIVDSTSHEEIASISAFTLRSGTATDGVWVSVPLLLDKLGLYAVDVEVTDTAGHHVRQDSIGSLNYAVATYFDYVAVNRAAATYENRSVKVKGKLLGRYPGTREIVPVGGAYLVVYGFANYGEATTKADGTFTAEVPIAYESESLQAIFNSASGDLISSTSGMYPVTIKARPVRVAVAVDRKRVDHDQTVTAAGRVTWRVDGAWVPMPNVTAFVLQCSQPDLDRCAYLASVVTGEDGRFTYSYAPGESTYIGVSYVEYSADGGVDPYVQPGFGASKLVVVDQAAAFFEFTAGRDSAGLISVHGRFDFTNHQAPAHFDIKLQCSANGVDGWRTYQTFTDQREFDVTGVNLPHTVHWRAVYPGEVGWQRTVSEVVSVPAL</sequence>
<feature type="chain" id="PRO_5036904845" description="Carboxypeptidase regulatory-like domain-containing protein" evidence="1">
    <location>
        <begin position="28"/>
        <end position="441"/>
    </location>
</feature>
<organism evidence="2 3">
    <name type="scientific">Paractinoplanes toevensis</name>
    <dbReference type="NCBI Taxonomy" id="571911"/>
    <lineage>
        <taxon>Bacteria</taxon>
        <taxon>Bacillati</taxon>
        <taxon>Actinomycetota</taxon>
        <taxon>Actinomycetes</taxon>
        <taxon>Micromonosporales</taxon>
        <taxon>Micromonosporaceae</taxon>
        <taxon>Paractinoplanes</taxon>
    </lineage>
</organism>
<evidence type="ECO:0000313" key="2">
    <source>
        <dbReference type="EMBL" id="GIM90553.1"/>
    </source>
</evidence>
<dbReference type="AlphaFoldDB" id="A0A919T811"/>
<accession>A0A919T811</accession>
<keyword evidence="3" id="KW-1185">Reference proteome</keyword>
<comment type="caution">
    <text evidence="2">The sequence shown here is derived from an EMBL/GenBank/DDBJ whole genome shotgun (WGS) entry which is preliminary data.</text>
</comment>
<dbReference type="Proteomes" id="UP000677082">
    <property type="component" value="Unassembled WGS sequence"/>
</dbReference>
<name>A0A919T811_9ACTN</name>
<reference evidence="2 3" key="1">
    <citation type="submission" date="2021-03" db="EMBL/GenBank/DDBJ databases">
        <title>Whole genome shotgun sequence of Actinoplanes toevensis NBRC 105298.</title>
        <authorList>
            <person name="Komaki H."/>
            <person name="Tamura T."/>
        </authorList>
    </citation>
    <scope>NUCLEOTIDE SEQUENCE [LARGE SCALE GENOMIC DNA]</scope>
    <source>
        <strain evidence="2 3">NBRC 105298</strain>
    </source>
</reference>
<keyword evidence="1" id="KW-0732">Signal</keyword>
<feature type="signal peptide" evidence="1">
    <location>
        <begin position="1"/>
        <end position="27"/>
    </location>
</feature>
<proteinExistence type="predicted"/>
<evidence type="ECO:0000256" key="1">
    <source>
        <dbReference type="SAM" id="SignalP"/>
    </source>
</evidence>
<evidence type="ECO:0000313" key="3">
    <source>
        <dbReference type="Proteomes" id="UP000677082"/>
    </source>
</evidence>
<dbReference type="EMBL" id="BOQN01000032">
    <property type="protein sequence ID" value="GIM90553.1"/>
    <property type="molecule type" value="Genomic_DNA"/>
</dbReference>
<protein>
    <recommendedName>
        <fullName evidence="4">Carboxypeptidase regulatory-like domain-containing protein</fullName>
    </recommendedName>
</protein>